<keyword evidence="3" id="KW-0378">Hydrolase</keyword>
<feature type="compositionally biased region" description="Low complexity" evidence="1">
    <location>
        <begin position="43"/>
        <end position="61"/>
    </location>
</feature>
<keyword evidence="4" id="KW-1185">Reference proteome</keyword>
<dbReference type="InterPro" id="IPR012334">
    <property type="entry name" value="Pectin_lyas_fold"/>
</dbReference>
<keyword evidence="2" id="KW-0732">Signal</keyword>
<evidence type="ECO:0000313" key="3">
    <source>
        <dbReference type="EMBL" id="MEZ0490924.1"/>
    </source>
</evidence>
<sequence>MFKRTLSPSLHVLLAGGLLVAAAVGTAGSANAATSTTADCRLSGATGATKTTPFTPTGITADDGRDDTAGLQSAIDRAGAAGGGVVKIPRGTFTLNGHLVLRTGVKLQGRGSATVLKAGPGFLSHTGPRGGYPVITTNGARDVTVTNLVADQSGDVLNGNVDGRLSEYLVDVRGSVNAVVDGVRTRNPFTYSIVAADSKNFCITRSTTRSATNGRYDQLDGIHVLNSSFGDVTGNDVDQRRGTDGDDGLVAHTMNGSVHDVRYVGNRVRGGNHGSAMQLAYTSSNDRIYNLTIQRNEFWGSPLSLRTGIYGTSGSASNIIVGGAPGQGNDFHDNGGNAIDFAGNLSSIKVTHNRLCRSGSVRVGAGSGNQTFSNTGC</sequence>
<feature type="region of interest" description="Disordered" evidence="1">
    <location>
        <begin position="43"/>
        <end position="65"/>
    </location>
</feature>
<dbReference type="Proteomes" id="UP001566476">
    <property type="component" value="Unassembled WGS sequence"/>
</dbReference>
<dbReference type="SUPFAM" id="SSF51126">
    <property type="entry name" value="Pectin lyase-like"/>
    <property type="match status" value="1"/>
</dbReference>
<reference evidence="3 4" key="1">
    <citation type="submission" date="2024-07" db="EMBL/GenBank/DDBJ databases">
        <authorList>
            <person name="Thanompreechachai J."/>
            <person name="Duangmal K."/>
        </authorList>
    </citation>
    <scope>NUCLEOTIDE SEQUENCE [LARGE SCALE GENOMIC DNA]</scope>
    <source>
        <strain evidence="3 4">TBRC 1896</strain>
    </source>
</reference>
<gene>
    <name evidence="3" type="ORF">AB2L28_01570</name>
</gene>
<comment type="caution">
    <text evidence="3">The sequence shown here is derived from an EMBL/GenBank/DDBJ whole genome shotgun (WGS) entry which is preliminary data.</text>
</comment>
<proteinExistence type="predicted"/>
<dbReference type="GO" id="GO:0016787">
    <property type="term" value="F:hydrolase activity"/>
    <property type="evidence" value="ECO:0007669"/>
    <property type="project" value="UniProtKB-KW"/>
</dbReference>
<dbReference type="RefSeq" id="WP_370716960.1">
    <property type="nucleotide sequence ID" value="NZ_JBGGTQ010000001.1"/>
</dbReference>
<dbReference type="InterPro" id="IPR011050">
    <property type="entry name" value="Pectin_lyase_fold/virulence"/>
</dbReference>
<protein>
    <submittedName>
        <fullName evidence="3">Glycosyl hydrolase family 28-related protein</fullName>
    </submittedName>
</protein>
<organism evidence="3 4">
    <name type="scientific">Kineococcus mangrovi</name>
    <dbReference type="NCBI Taxonomy" id="1660183"/>
    <lineage>
        <taxon>Bacteria</taxon>
        <taxon>Bacillati</taxon>
        <taxon>Actinomycetota</taxon>
        <taxon>Actinomycetes</taxon>
        <taxon>Kineosporiales</taxon>
        <taxon>Kineosporiaceae</taxon>
        <taxon>Kineococcus</taxon>
    </lineage>
</organism>
<dbReference type="EMBL" id="JBGGTQ010000001">
    <property type="protein sequence ID" value="MEZ0490924.1"/>
    <property type="molecule type" value="Genomic_DNA"/>
</dbReference>
<name>A0ABV4HWX8_9ACTN</name>
<feature type="signal peptide" evidence="2">
    <location>
        <begin position="1"/>
        <end position="32"/>
    </location>
</feature>
<evidence type="ECO:0000313" key="4">
    <source>
        <dbReference type="Proteomes" id="UP001566476"/>
    </source>
</evidence>
<evidence type="ECO:0000256" key="1">
    <source>
        <dbReference type="SAM" id="MobiDB-lite"/>
    </source>
</evidence>
<accession>A0ABV4HWX8</accession>
<dbReference type="Gene3D" id="2.160.20.10">
    <property type="entry name" value="Single-stranded right-handed beta-helix, Pectin lyase-like"/>
    <property type="match status" value="1"/>
</dbReference>
<evidence type="ECO:0000256" key="2">
    <source>
        <dbReference type="SAM" id="SignalP"/>
    </source>
</evidence>
<feature type="chain" id="PRO_5045336096" evidence="2">
    <location>
        <begin position="33"/>
        <end position="377"/>
    </location>
</feature>